<evidence type="ECO:0000313" key="2">
    <source>
        <dbReference type="EMBL" id="EJT99121.1"/>
    </source>
</evidence>
<dbReference type="OMA" id="ASARCEG"/>
<dbReference type="AlphaFoldDB" id="M5FZY7"/>
<keyword evidence="3" id="KW-1185">Reference proteome</keyword>
<dbReference type="RefSeq" id="XP_040626019.1">
    <property type="nucleotide sequence ID" value="XM_040775398.1"/>
</dbReference>
<organism evidence="2 3">
    <name type="scientific">Dacryopinax primogenitus (strain DJM 731)</name>
    <name type="common">Brown rot fungus</name>
    <dbReference type="NCBI Taxonomy" id="1858805"/>
    <lineage>
        <taxon>Eukaryota</taxon>
        <taxon>Fungi</taxon>
        <taxon>Dikarya</taxon>
        <taxon>Basidiomycota</taxon>
        <taxon>Agaricomycotina</taxon>
        <taxon>Dacrymycetes</taxon>
        <taxon>Dacrymycetales</taxon>
        <taxon>Dacrymycetaceae</taxon>
        <taxon>Dacryopinax</taxon>
    </lineage>
</organism>
<evidence type="ECO:0000259" key="1">
    <source>
        <dbReference type="Pfam" id="PF18721"/>
    </source>
</evidence>
<evidence type="ECO:0000313" key="3">
    <source>
        <dbReference type="Proteomes" id="UP000030653"/>
    </source>
</evidence>
<dbReference type="InterPro" id="IPR040898">
    <property type="entry name" value="CxC6"/>
</dbReference>
<gene>
    <name evidence="2" type="ORF">DACRYDRAFT_56810</name>
</gene>
<dbReference type="HOGENOM" id="CLU_004966_1_0_1"/>
<name>M5FZY7_DACPD</name>
<accession>M5FZY7</accession>
<dbReference type="STRING" id="1858805.M5FZY7"/>
<protein>
    <recommendedName>
        <fullName evidence="1">CxC6 like cysteine cluster associated with KDZ domain-containing protein</fullName>
    </recommendedName>
</protein>
<dbReference type="EMBL" id="JH795871">
    <property type="protein sequence ID" value="EJT99121.1"/>
    <property type="molecule type" value="Genomic_DNA"/>
</dbReference>
<feature type="domain" description="CxC6 like cysteine cluster associated with KDZ" evidence="1">
    <location>
        <begin position="6"/>
        <end position="70"/>
    </location>
</feature>
<sequence length="280" mass="31234">MLSCAVTDGVLIGHPCCGVHNCAIPLSSNHAWYCPLHTGREASCAAEGCNNGAEPGRKTCSNPEHHLLEENYYAAGHSHHGGRKKAPGLKAHFGRRRMHNEQLIVHPCGVIVARGTFYGAESLSSVAEFIHGVFPTPQAMPDVMFYDNNCCLHQYLSGQGPIQEHFSKTALVVDVFHFKNHHSTADQYCSTHCNPMAFPQLYNQQSGQWTFNSSACEQTNAWLRNFDGIVQEMLPVRYEFFLDEVIRAHNHFCVDELQHNNALPYLMDRSLLLNGLNSIA</sequence>
<dbReference type="Pfam" id="PF18721">
    <property type="entry name" value="CxC6"/>
    <property type="match status" value="1"/>
</dbReference>
<proteinExistence type="predicted"/>
<dbReference type="PANTHER" id="PTHR34305">
    <property type="entry name" value="EXPRESSED PROTEIN"/>
    <property type="match status" value="1"/>
</dbReference>
<dbReference type="GeneID" id="63690460"/>
<dbReference type="PANTHER" id="PTHR34305:SF1">
    <property type="entry name" value="SWIM-TYPE DOMAIN-CONTAINING PROTEIN"/>
    <property type="match status" value="1"/>
</dbReference>
<dbReference type="Proteomes" id="UP000030653">
    <property type="component" value="Unassembled WGS sequence"/>
</dbReference>
<dbReference type="OrthoDB" id="2501483at2759"/>
<reference evidence="2 3" key="1">
    <citation type="journal article" date="2012" name="Science">
        <title>The Paleozoic origin of enzymatic lignin decomposition reconstructed from 31 fungal genomes.</title>
        <authorList>
            <person name="Floudas D."/>
            <person name="Binder M."/>
            <person name="Riley R."/>
            <person name="Barry K."/>
            <person name="Blanchette R.A."/>
            <person name="Henrissat B."/>
            <person name="Martinez A.T."/>
            <person name="Otillar R."/>
            <person name="Spatafora J.W."/>
            <person name="Yadav J.S."/>
            <person name="Aerts A."/>
            <person name="Benoit I."/>
            <person name="Boyd A."/>
            <person name="Carlson A."/>
            <person name="Copeland A."/>
            <person name="Coutinho P.M."/>
            <person name="de Vries R.P."/>
            <person name="Ferreira P."/>
            <person name="Findley K."/>
            <person name="Foster B."/>
            <person name="Gaskell J."/>
            <person name="Glotzer D."/>
            <person name="Gorecki P."/>
            <person name="Heitman J."/>
            <person name="Hesse C."/>
            <person name="Hori C."/>
            <person name="Igarashi K."/>
            <person name="Jurgens J.A."/>
            <person name="Kallen N."/>
            <person name="Kersten P."/>
            <person name="Kohler A."/>
            <person name="Kuees U."/>
            <person name="Kumar T.K.A."/>
            <person name="Kuo A."/>
            <person name="LaButti K."/>
            <person name="Larrondo L.F."/>
            <person name="Lindquist E."/>
            <person name="Ling A."/>
            <person name="Lombard V."/>
            <person name="Lucas S."/>
            <person name="Lundell T."/>
            <person name="Martin R."/>
            <person name="McLaughlin D.J."/>
            <person name="Morgenstern I."/>
            <person name="Morin E."/>
            <person name="Murat C."/>
            <person name="Nagy L.G."/>
            <person name="Nolan M."/>
            <person name="Ohm R.A."/>
            <person name="Patyshakuliyeva A."/>
            <person name="Rokas A."/>
            <person name="Ruiz-Duenas F.J."/>
            <person name="Sabat G."/>
            <person name="Salamov A."/>
            <person name="Samejima M."/>
            <person name="Schmutz J."/>
            <person name="Slot J.C."/>
            <person name="St John F."/>
            <person name="Stenlid J."/>
            <person name="Sun H."/>
            <person name="Sun S."/>
            <person name="Syed K."/>
            <person name="Tsang A."/>
            <person name="Wiebenga A."/>
            <person name="Young D."/>
            <person name="Pisabarro A."/>
            <person name="Eastwood D.C."/>
            <person name="Martin F."/>
            <person name="Cullen D."/>
            <person name="Grigoriev I.V."/>
            <person name="Hibbett D.S."/>
        </authorList>
    </citation>
    <scope>NUCLEOTIDE SEQUENCE [LARGE SCALE GENOMIC DNA]</scope>
    <source>
        <strain evidence="2 3">DJM-731 SS1</strain>
    </source>
</reference>